<evidence type="ECO:0000313" key="5">
    <source>
        <dbReference type="Proteomes" id="UP001162162"/>
    </source>
</evidence>
<protein>
    <recommendedName>
        <fullName evidence="3">CUB domain-containing protein</fullName>
    </recommendedName>
</protein>
<name>A0AAV8YI03_9CUCU</name>
<feature type="domain" description="CUB" evidence="3">
    <location>
        <begin position="17"/>
        <end position="139"/>
    </location>
</feature>
<gene>
    <name evidence="4" type="ORF">NQ318_017823</name>
</gene>
<dbReference type="Gene3D" id="2.60.120.290">
    <property type="entry name" value="Spermadhesin, CUB domain"/>
    <property type="match status" value="1"/>
</dbReference>
<dbReference type="SMART" id="SM00042">
    <property type="entry name" value="CUB"/>
    <property type="match status" value="1"/>
</dbReference>
<dbReference type="InterPro" id="IPR052129">
    <property type="entry name" value="Spermadhesin-Link_domain"/>
</dbReference>
<keyword evidence="5" id="KW-1185">Reference proteome</keyword>
<dbReference type="InterPro" id="IPR000859">
    <property type="entry name" value="CUB_dom"/>
</dbReference>
<dbReference type="CDD" id="cd00041">
    <property type="entry name" value="CUB"/>
    <property type="match status" value="1"/>
</dbReference>
<reference evidence="4" key="1">
    <citation type="journal article" date="2023" name="Insect Mol. Biol.">
        <title>Genome sequencing provides insights into the evolution of gene families encoding plant cell wall-degrading enzymes in longhorned beetles.</title>
        <authorList>
            <person name="Shin N.R."/>
            <person name="Okamura Y."/>
            <person name="Kirsch R."/>
            <person name="Pauchet Y."/>
        </authorList>
    </citation>
    <scope>NUCLEOTIDE SEQUENCE</scope>
    <source>
        <strain evidence="4">AMC_N1</strain>
    </source>
</reference>
<dbReference type="SUPFAM" id="SSF49854">
    <property type="entry name" value="Spermadhesin, CUB domain"/>
    <property type="match status" value="1"/>
</dbReference>
<organism evidence="4 5">
    <name type="scientific">Aromia moschata</name>
    <dbReference type="NCBI Taxonomy" id="1265417"/>
    <lineage>
        <taxon>Eukaryota</taxon>
        <taxon>Metazoa</taxon>
        <taxon>Ecdysozoa</taxon>
        <taxon>Arthropoda</taxon>
        <taxon>Hexapoda</taxon>
        <taxon>Insecta</taxon>
        <taxon>Pterygota</taxon>
        <taxon>Neoptera</taxon>
        <taxon>Endopterygota</taxon>
        <taxon>Coleoptera</taxon>
        <taxon>Polyphaga</taxon>
        <taxon>Cucujiformia</taxon>
        <taxon>Chrysomeloidea</taxon>
        <taxon>Cerambycidae</taxon>
        <taxon>Cerambycinae</taxon>
        <taxon>Callichromatini</taxon>
        <taxon>Aromia</taxon>
    </lineage>
</organism>
<dbReference type="PANTHER" id="PTHR46908">
    <property type="entry name" value="CUBILIN-LIKE PROTEIN"/>
    <property type="match status" value="1"/>
</dbReference>
<dbReference type="AlphaFoldDB" id="A0AAV8YI03"/>
<comment type="caution">
    <text evidence="2">Lacks conserved residue(s) required for the propagation of feature annotation.</text>
</comment>
<dbReference type="Pfam" id="PF00431">
    <property type="entry name" value="CUB"/>
    <property type="match status" value="1"/>
</dbReference>
<dbReference type="EMBL" id="JAPWTK010000105">
    <property type="protein sequence ID" value="KAJ8950098.1"/>
    <property type="molecule type" value="Genomic_DNA"/>
</dbReference>
<evidence type="ECO:0000259" key="3">
    <source>
        <dbReference type="PROSITE" id="PS01180"/>
    </source>
</evidence>
<sequence>MNLSKTYFDEDRIKRYCNSEVELPARFTTGVSEGFIHNPGYPRFYSGQRVCRWRIEAPSQQKIRLTVLDISLIVDNVNSEDECTDILEIKDTEQVIYYTCRQEHPPAEIISGSETVEVTLTSKATINPRRGFLLHYTAVGCPTPSVPKDGTDELAVFSCCVGYSFPDTGSRTKSLKCLGAYWNISLPLLDCQNLC</sequence>
<accession>A0AAV8YI03</accession>
<keyword evidence="1" id="KW-1015">Disulfide bond</keyword>
<dbReference type="PANTHER" id="PTHR46908:SF4">
    <property type="entry name" value="TUMOR NECROSIS FACTOR-INDUCIBLE GENE 6 PROTEIN"/>
    <property type="match status" value="1"/>
</dbReference>
<evidence type="ECO:0000256" key="2">
    <source>
        <dbReference type="PROSITE-ProRule" id="PRU00059"/>
    </source>
</evidence>
<dbReference type="Proteomes" id="UP001162162">
    <property type="component" value="Unassembled WGS sequence"/>
</dbReference>
<dbReference type="PROSITE" id="PS01180">
    <property type="entry name" value="CUB"/>
    <property type="match status" value="1"/>
</dbReference>
<dbReference type="InterPro" id="IPR035914">
    <property type="entry name" value="Sperma_CUB_dom_sf"/>
</dbReference>
<comment type="caution">
    <text evidence="4">The sequence shown here is derived from an EMBL/GenBank/DDBJ whole genome shotgun (WGS) entry which is preliminary data.</text>
</comment>
<proteinExistence type="predicted"/>
<evidence type="ECO:0000313" key="4">
    <source>
        <dbReference type="EMBL" id="KAJ8950098.1"/>
    </source>
</evidence>
<evidence type="ECO:0000256" key="1">
    <source>
        <dbReference type="ARBA" id="ARBA00023157"/>
    </source>
</evidence>